<dbReference type="InterPro" id="IPR012296">
    <property type="entry name" value="Nuclease_put_TT1808"/>
</dbReference>
<dbReference type="Proteomes" id="UP000317835">
    <property type="component" value="Chromosome"/>
</dbReference>
<protein>
    <recommendedName>
        <fullName evidence="1">Putative restriction endonuclease domain-containing protein</fullName>
    </recommendedName>
</protein>
<feature type="domain" description="Putative restriction endonuclease" evidence="1">
    <location>
        <begin position="14"/>
        <end position="179"/>
    </location>
</feature>
<dbReference type="PANTHER" id="PTHR34107:SF4">
    <property type="entry name" value="SLL1222 PROTEIN"/>
    <property type="match status" value="1"/>
</dbReference>
<dbReference type="Gene3D" id="3.90.1570.10">
    <property type="entry name" value="tt1808, chain A"/>
    <property type="match status" value="1"/>
</dbReference>
<dbReference type="RefSeq" id="WP_145267258.1">
    <property type="nucleotide sequence ID" value="NZ_CP036426.1"/>
</dbReference>
<dbReference type="SUPFAM" id="SSF52980">
    <property type="entry name" value="Restriction endonuclease-like"/>
    <property type="match status" value="1"/>
</dbReference>
<accession>A0A518GW85</accession>
<evidence type="ECO:0000313" key="2">
    <source>
        <dbReference type="EMBL" id="QDV32855.1"/>
    </source>
</evidence>
<reference evidence="2 3" key="1">
    <citation type="submission" date="2019-02" db="EMBL/GenBank/DDBJ databases">
        <title>Deep-cultivation of Planctomycetes and their phenomic and genomic characterization uncovers novel biology.</title>
        <authorList>
            <person name="Wiegand S."/>
            <person name="Jogler M."/>
            <person name="Boedeker C."/>
            <person name="Pinto D."/>
            <person name="Vollmers J."/>
            <person name="Rivas-Marin E."/>
            <person name="Kohn T."/>
            <person name="Peeters S.H."/>
            <person name="Heuer A."/>
            <person name="Rast P."/>
            <person name="Oberbeckmann S."/>
            <person name="Bunk B."/>
            <person name="Jeske O."/>
            <person name="Meyerdierks A."/>
            <person name="Storesund J.E."/>
            <person name="Kallscheuer N."/>
            <person name="Luecker S."/>
            <person name="Lage O.M."/>
            <person name="Pohl T."/>
            <person name="Merkel B.J."/>
            <person name="Hornburger P."/>
            <person name="Mueller R.-W."/>
            <person name="Bruemmer F."/>
            <person name="Labrenz M."/>
            <person name="Spormann A.M."/>
            <person name="Op den Camp H."/>
            <person name="Overmann J."/>
            <person name="Amann R."/>
            <person name="Jetten M.S.M."/>
            <person name="Mascher T."/>
            <person name="Medema M.H."/>
            <person name="Devos D.P."/>
            <person name="Kaster A.-K."/>
            <person name="Ovreas L."/>
            <person name="Rohde M."/>
            <person name="Galperin M.Y."/>
            <person name="Jogler C."/>
        </authorList>
    </citation>
    <scope>NUCLEOTIDE SEQUENCE [LARGE SCALE GENOMIC DNA]</scope>
    <source>
        <strain evidence="2 3">ElP</strain>
    </source>
</reference>
<sequence>MATIVEPGRLYEPEDLLSLPSDSNFELIDGHLVERSVSVLTGIVTTRLTQILGNHIEREGMGYLLASDTMHRYFPDRPRRVRKPDLSFVRRDRLSAAQIAAGFLTIPPDLAVEIVSPNDEAEDLEIKLLDYLDAGIPLLWVIYPIARSAVIYRQGGSAGRIRADENLLGEAVIPGFSCRLGELFPPLPDSTSGPGPGEG</sequence>
<proteinExistence type="predicted"/>
<organism evidence="2 3">
    <name type="scientific">Tautonia plasticadhaerens</name>
    <dbReference type="NCBI Taxonomy" id="2527974"/>
    <lineage>
        <taxon>Bacteria</taxon>
        <taxon>Pseudomonadati</taxon>
        <taxon>Planctomycetota</taxon>
        <taxon>Planctomycetia</taxon>
        <taxon>Isosphaerales</taxon>
        <taxon>Isosphaeraceae</taxon>
        <taxon>Tautonia</taxon>
    </lineage>
</organism>
<dbReference type="InterPro" id="IPR008538">
    <property type="entry name" value="Uma2"/>
</dbReference>
<dbReference type="CDD" id="cd06260">
    <property type="entry name" value="DUF820-like"/>
    <property type="match status" value="1"/>
</dbReference>
<keyword evidence="3" id="KW-1185">Reference proteome</keyword>
<dbReference type="Pfam" id="PF05685">
    <property type="entry name" value="Uma2"/>
    <property type="match status" value="1"/>
</dbReference>
<name>A0A518GW85_9BACT</name>
<dbReference type="AlphaFoldDB" id="A0A518GW85"/>
<evidence type="ECO:0000313" key="3">
    <source>
        <dbReference type="Proteomes" id="UP000317835"/>
    </source>
</evidence>
<evidence type="ECO:0000259" key="1">
    <source>
        <dbReference type="Pfam" id="PF05685"/>
    </source>
</evidence>
<gene>
    <name evidence="2" type="ORF">ElP_06950</name>
</gene>
<dbReference type="EMBL" id="CP036426">
    <property type="protein sequence ID" value="QDV32855.1"/>
    <property type="molecule type" value="Genomic_DNA"/>
</dbReference>
<dbReference type="PANTHER" id="PTHR34107">
    <property type="entry name" value="SLL0198 PROTEIN-RELATED"/>
    <property type="match status" value="1"/>
</dbReference>
<dbReference type="InterPro" id="IPR011335">
    <property type="entry name" value="Restrct_endonuc-II-like"/>
</dbReference>
<dbReference type="OrthoDB" id="1807117at2"/>
<dbReference type="KEGG" id="tpla:ElP_06950"/>